<dbReference type="EMBL" id="BGPR01000368">
    <property type="protein sequence ID" value="GBM16064.1"/>
    <property type="molecule type" value="Genomic_DNA"/>
</dbReference>
<evidence type="ECO:0000313" key="1">
    <source>
        <dbReference type="EMBL" id="GBM16064.1"/>
    </source>
</evidence>
<dbReference type="OrthoDB" id="6694091at2759"/>
<organism evidence="1 2">
    <name type="scientific">Araneus ventricosus</name>
    <name type="common">Orbweaver spider</name>
    <name type="synonym">Epeira ventricosa</name>
    <dbReference type="NCBI Taxonomy" id="182803"/>
    <lineage>
        <taxon>Eukaryota</taxon>
        <taxon>Metazoa</taxon>
        <taxon>Ecdysozoa</taxon>
        <taxon>Arthropoda</taxon>
        <taxon>Chelicerata</taxon>
        <taxon>Arachnida</taxon>
        <taxon>Araneae</taxon>
        <taxon>Araneomorphae</taxon>
        <taxon>Entelegynae</taxon>
        <taxon>Araneoidea</taxon>
        <taxon>Araneidae</taxon>
        <taxon>Araneus</taxon>
    </lineage>
</organism>
<keyword evidence="2" id="KW-1185">Reference proteome</keyword>
<proteinExistence type="predicted"/>
<dbReference type="Proteomes" id="UP000499080">
    <property type="component" value="Unassembled WGS sequence"/>
</dbReference>
<reference evidence="1 2" key="1">
    <citation type="journal article" date="2019" name="Sci. Rep.">
        <title>Orb-weaving spider Araneus ventricosus genome elucidates the spidroin gene catalogue.</title>
        <authorList>
            <person name="Kono N."/>
            <person name="Nakamura H."/>
            <person name="Ohtoshi R."/>
            <person name="Moran D.A.P."/>
            <person name="Shinohara A."/>
            <person name="Yoshida Y."/>
            <person name="Fujiwara M."/>
            <person name="Mori M."/>
            <person name="Tomita M."/>
            <person name="Arakawa K."/>
        </authorList>
    </citation>
    <scope>NUCLEOTIDE SEQUENCE [LARGE SCALE GENOMIC DNA]</scope>
</reference>
<gene>
    <name evidence="1" type="ORF">AVEN_163109_1</name>
</gene>
<evidence type="ECO:0000313" key="2">
    <source>
        <dbReference type="Proteomes" id="UP000499080"/>
    </source>
</evidence>
<protein>
    <submittedName>
        <fullName evidence="1">Uncharacterized protein</fullName>
    </submittedName>
</protein>
<comment type="caution">
    <text evidence="1">The sequence shown here is derived from an EMBL/GenBank/DDBJ whole genome shotgun (WGS) entry which is preliminary data.</text>
</comment>
<accession>A0A4Y2DJN6</accession>
<sequence length="95" mass="11139">MLSSAVEMIDKTRQVIVKMRSDKGFQQALVDARDLCNSIEIEAEFQDPEVRPLKKKKQYDNETLDETLPKKIQAKLLFFLFWTSQSPHCRNTSKY</sequence>
<name>A0A4Y2DJN6_ARAVE</name>
<dbReference type="AlphaFoldDB" id="A0A4Y2DJN6"/>